<dbReference type="EMBL" id="JASJQH010009234">
    <property type="protein sequence ID" value="KAK9680453.1"/>
    <property type="molecule type" value="Genomic_DNA"/>
</dbReference>
<dbReference type="Proteomes" id="UP001479436">
    <property type="component" value="Unassembled WGS sequence"/>
</dbReference>
<gene>
    <name evidence="2" type="ORF">K7432_015934</name>
</gene>
<evidence type="ECO:0000313" key="2">
    <source>
        <dbReference type="EMBL" id="KAK9680453.1"/>
    </source>
</evidence>
<reference evidence="2 3" key="1">
    <citation type="submission" date="2023-04" db="EMBL/GenBank/DDBJ databases">
        <title>Genome of Basidiobolus ranarum AG-B5.</title>
        <authorList>
            <person name="Stajich J.E."/>
            <person name="Carter-House D."/>
            <person name="Gryganskyi A."/>
        </authorList>
    </citation>
    <scope>NUCLEOTIDE SEQUENCE [LARGE SCALE GENOMIC DNA]</scope>
    <source>
        <strain evidence="2 3">AG-B5</strain>
    </source>
</reference>
<accession>A0ABR2VN20</accession>
<name>A0ABR2VN20_9FUNG</name>
<keyword evidence="3" id="KW-1185">Reference proteome</keyword>
<comment type="caution">
    <text evidence="2">The sequence shown here is derived from an EMBL/GenBank/DDBJ whole genome shotgun (WGS) entry which is preliminary data.</text>
</comment>
<sequence>MSNQKILTSEISALRQTFHNMLITSGNILNSAAQNKDSKLELDSSKPFDTELVKLGHEWEYFDSVCDQLYSILDNLKSTVELEGELQPPQSPSPENIDLVEPPVEEPFPDSEPML</sequence>
<evidence type="ECO:0000313" key="3">
    <source>
        <dbReference type="Proteomes" id="UP001479436"/>
    </source>
</evidence>
<evidence type="ECO:0000256" key="1">
    <source>
        <dbReference type="SAM" id="MobiDB-lite"/>
    </source>
</evidence>
<feature type="region of interest" description="Disordered" evidence="1">
    <location>
        <begin position="84"/>
        <end position="115"/>
    </location>
</feature>
<protein>
    <submittedName>
        <fullName evidence="2">Uncharacterized protein</fullName>
    </submittedName>
</protein>
<organism evidence="2 3">
    <name type="scientific">Basidiobolus ranarum</name>
    <dbReference type="NCBI Taxonomy" id="34480"/>
    <lineage>
        <taxon>Eukaryota</taxon>
        <taxon>Fungi</taxon>
        <taxon>Fungi incertae sedis</taxon>
        <taxon>Zoopagomycota</taxon>
        <taxon>Entomophthoromycotina</taxon>
        <taxon>Basidiobolomycetes</taxon>
        <taxon>Basidiobolales</taxon>
        <taxon>Basidiobolaceae</taxon>
        <taxon>Basidiobolus</taxon>
    </lineage>
</organism>
<proteinExistence type="predicted"/>